<name>A0A5B7IPY8_PORTR</name>
<evidence type="ECO:0000256" key="1">
    <source>
        <dbReference type="SAM" id="MobiDB-lite"/>
    </source>
</evidence>
<feature type="region of interest" description="Disordered" evidence="1">
    <location>
        <begin position="70"/>
        <end position="120"/>
    </location>
</feature>
<dbReference type="AlphaFoldDB" id="A0A5B7IPY8"/>
<comment type="caution">
    <text evidence="2">The sequence shown here is derived from an EMBL/GenBank/DDBJ whole genome shotgun (WGS) entry which is preliminary data.</text>
</comment>
<sequence length="217" mass="22497">MSWGWRQTTSGASQGRGRAPRVTIAPTRRAAPKSASLTWARAASMASRLAGVTSRCTTPAACVKDTAAPTCAATRRAASSPTPPRPTRPARSPPGASSRGSTKDEAVVKGGGKQASTKSLRVVVPRRTAFSTRRRPSDSRWWRALNTCVYHPDAKTRTSKNCRSTCAALTSCSHAPSPHSSTSSPSSSTLRASGNIMAAAGHAGGLASRPAGSSRLT</sequence>
<dbReference type="EMBL" id="VSRR010072162">
    <property type="protein sequence ID" value="MPC86670.1"/>
    <property type="molecule type" value="Genomic_DNA"/>
</dbReference>
<protein>
    <submittedName>
        <fullName evidence="2">Uncharacterized protein</fullName>
    </submittedName>
</protein>
<feature type="region of interest" description="Disordered" evidence="1">
    <location>
        <begin position="1"/>
        <end position="37"/>
    </location>
</feature>
<feature type="region of interest" description="Disordered" evidence="1">
    <location>
        <begin position="170"/>
        <end position="196"/>
    </location>
</feature>
<keyword evidence="3" id="KW-1185">Reference proteome</keyword>
<evidence type="ECO:0000313" key="2">
    <source>
        <dbReference type="EMBL" id="MPC86670.1"/>
    </source>
</evidence>
<organism evidence="2 3">
    <name type="scientific">Portunus trituberculatus</name>
    <name type="common">Swimming crab</name>
    <name type="synonym">Neptunus trituberculatus</name>
    <dbReference type="NCBI Taxonomy" id="210409"/>
    <lineage>
        <taxon>Eukaryota</taxon>
        <taxon>Metazoa</taxon>
        <taxon>Ecdysozoa</taxon>
        <taxon>Arthropoda</taxon>
        <taxon>Crustacea</taxon>
        <taxon>Multicrustacea</taxon>
        <taxon>Malacostraca</taxon>
        <taxon>Eumalacostraca</taxon>
        <taxon>Eucarida</taxon>
        <taxon>Decapoda</taxon>
        <taxon>Pleocyemata</taxon>
        <taxon>Brachyura</taxon>
        <taxon>Eubrachyura</taxon>
        <taxon>Portunoidea</taxon>
        <taxon>Portunidae</taxon>
        <taxon>Portuninae</taxon>
        <taxon>Portunus</taxon>
    </lineage>
</organism>
<accession>A0A5B7IPY8</accession>
<feature type="compositionally biased region" description="Low complexity" evidence="1">
    <location>
        <begin position="70"/>
        <end position="80"/>
    </location>
</feature>
<evidence type="ECO:0000313" key="3">
    <source>
        <dbReference type="Proteomes" id="UP000324222"/>
    </source>
</evidence>
<reference evidence="2 3" key="1">
    <citation type="submission" date="2019-05" db="EMBL/GenBank/DDBJ databases">
        <title>Another draft genome of Portunus trituberculatus and its Hox gene families provides insights of decapod evolution.</title>
        <authorList>
            <person name="Jeong J.-H."/>
            <person name="Song I."/>
            <person name="Kim S."/>
            <person name="Choi T."/>
            <person name="Kim D."/>
            <person name="Ryu S."/>
            <person name="Kim W."/>
        </authorList>
    </citation>
    <scope>NUCLEOTIDE SEQUENCE [LARGE SCALE GENOMIC DNA]</scope>
    <source>
        <tissue evidence="2">Muscle</tissue>
    </source>
</reference>
<feature type="compositionally biased region" description="Low complexity" evidence="1">
    <location>
        <begin position="89"/>
        <end position="100"/>
    </location>
</feature>
<feature type="compositionally biased region" description="Low complexity" evidence="1">
    <location>
        <begin position="170"/>
        <end position="189"/>
    </location>
</feature>
<gene>
    <name evidence="2" type="ORF">E2C01_081506</name>
</gene>
<proteinExistence type="predicted"/>
<dbReference type="Proteomes" id="UP000324222">
    <property type="component" value="Unassembled WGS sequence"/>
</dbReference>
<feature type="compositionally biased region" description="Polar residues" evidence="1">
    <location>
        <begin position="1"/>
        <end position="13"/>
    </location>
</feature>